<dbReference type="RefSeq" id="WP_011735186.1">
    <property type="nucleotide sequence ID" value="NC_008609.1"/>
</dbReference>
<dbReference type="InterPro" id="IPR027417">
    <property type="entry name" value="P-loop_NTPase"/>
</dbReference>
<organism evidence="4 5">
    <name type="scientific">Pelobacter propionicus (strain DSM 2379 / NBRC 103807 / OttBd1)</name>
    <dbReference type="NCBI Taxonomy" id="338966"/>
    <lineage>
        <taxon>Bacteria</taxon>
        <taxon>Pseudomonadati</taxon>
        <taxon>Thermodesulfobacteriota</taxon>
        <taxon>Desulfuromonadia</taxon>
        <taxon>Desulfuromonadales</taxon>
        <taxon>Desulfuromonadaceae</taxon>
        <taxon>Pelobacter</taxon>
    </lineage>
</organism>
<sequence>MIRIEELQKSYGAVKALDGVTLHIGEGELFAYLGPNGAGKTTTIRILNGLTRKGGGRVRLNGFDIDHESRQAKRQCGFVPQHLNLDSELTVRENMDIHGRLFDMSGAARRRRTDELLEYVELGDRWDSPVKQLSGGLKRRLMIARALMHEPRILFLDEPTVGLDAGIRRRIWALVKRVQQDGTTIFLTTHYIEEAEFLAGRVAFLDQGRVVAVDTPASFMERLGQWAVDHLEEEGIRTAYFHDNDEAKAYAESLPNEFSLRRVNLEDAFLAQTGKKVKP</sequence>
<accession>A1ANG4</accession>
<dbReference type="EMBL" id="CP000482">
    <property type="protein sequence ID" value="ABK98884.1"/>
    <property type="molecule type" value="Genomic_DNA"/>
</dbReference>
<evidence type="ECO:0000256" key="2">
    <source>
        <dbReference type="ARBA" id="ARBA00022840"/>
    </source>
</evidence>
<dbReference type="SUPFAM" id="SSF52540">
    <property type="entry name" value="P-loop containing nucleoside triphosphate hydrolases"/>
    <property type="match status" value="1"/>
</dbReference>
<dbReference type="GO" id="GO:0016887">
    <property type="term" value="F:ATP hydrolysis activity"/>
    <property type="evidence" value="ECO:0007669"/>
    <property type="project" value="InterPro"/>
</dbReference>
<dbReference type="InterPro" id="IPR003439">
    <property type="entry name" value="ABC_transporter-like_ATP-bd"/>
</dbReference>
<dbReference type="AlphaFoldDB" id="A1ANG4"/>
<feature type="domain" description="ABC transporter" evidence="3">
    <location>
        <begin position="2"/>
        <end position="232"/>
    </location>
</feature>
<dbReference type="PROSITE" id="PS50893">
    <property type="entry name" value="ABC_TRANSPORTER_2"/>
    <property type="match status" value="1"/>
</dbReference>
<dbReference type="HOGENOM" id="CLU_000604_1_2_7"/>
<evidence type="ECO:0000259" key="3">
    <source>
        <dbReference type="PROSITE" id="PS50893"/>
    </source>
</evidence>
<dbReference type="Proteomes" id="UP000006732">
    <property type="component" value="Chromosome"/>
</dbReference>
<dbReference type="KEGG" id="ppd:Ppro_1263"/>
<dbReference type="SMART" id="SM00382">
    <property type="entry name" value="AAA"/>
    <property type="match status" value="1"/>
</dbReference>
<dbReference type="OrthoDB" id="9805130at2"/>
<keyword evidence="1" id="KW-0547">Nucleotide-binding</keyword>
<gene>
    <name evidence="4" type="ordered locus">Ppro_1263</name>
</gene>
<name>A1ANG4_PELPD</name>
<protein>
    <submittedName>
        <fullName evidence="4">ABC transporter related protein</fullName>
    </submittedName>
</protein>
<evidence type="ECO:0000313" key="5">
    <source>
        <dbReference type="Proteomes" id="UP000006732"/>
    </source>
</evidence>
<dbReference type="STRING" id="338966.Ppro_1263"/>
<dbReference type="PANTHER" id="PTHR43582">
    <property type="entry name" value="LINEARMYCIN RESISTANCE ATP-BINDING PROTEIN LNRL"/>
    <property type="match status" value="1"/>
</dbReference>
<dbReference type="GO" id="GO:0005524">
    <property type="term" value="F:ATP binding"/>
    <property type="evidence" value="ECO:0007669"/>
    <property type="project" value="UniProtKB-KW"/>
</dbReference>
<reference evidence="4 5" key="1">
    <citation type="submission" date="2006-10" db="EMBL/GenBank/DDBJ databases">
        <title>Complete sequence of chromosome of Pelobacter propionicus DSM 2379.</title>
        <authorList>
            <consortium name="US DOE Joint Genome Institute"/>
            <person name="Copeland A."/>
            <person name="Lucas S."/>
            <person name="Lapidus A."/>
            <person name="Barry K."/>
            <person name="Detter J.C."/>
            <person name="Glavina del Rio T."/>
            <person name="Hammon N."/>
            <person name="Israni S."/>
            <person name="Dalin E."/>
            <person name="Tice H."/>
            <person name="Pitluck S."/>
            <person name="Saunders E."/>
            <person name="Brettin T."/>
            <person name="Bruce D."/>
            <person name="Han C."/>
            <person name="Tapia R."/>
            <person name="Schmutz J."/>
            <person name="Larimer F."/>
            <person name="Land M."/>
            <person name="Hauser L."/>
            <person name="Kyrpides N."/>
            <person name="Kim E."/>
            <person name="Lovley D."/>
            <person name="Richardson P."/>
        </authorList>
    </citation>
    <scope>NUCLEOTIDE SEQUENCE [LARGE SCALE GENOMIC DNA]</scope>
    <source>
        <strain evidence="5">DSM 2379 / NBRC 103807 / OttBd1</strain>
    </source>
</reference>
<dbReference type="Gene3D" id="3.40.50.300">
    <property type="entry name" value="P-loop containing nucleotide triphosphate hydrolases"/>
    <property type="match status" value="1"/>
</dbReference>
<dbReference type="InterPro" id="IPR003593">
    <property type="entry name" value="AAA+_ATPase"/>
</dbReference>
<dbReference type="eggNOG" id="COG1131">
    <property type="taxonomic scope" value="Bacteria"/>
</dbReference>
<keyword evidence="5" id="KW-1185">Reference proteome</keyword>
<keyword evidence="2" id="KW-0067">ATP-binding</keyword>
<dbReference type="PANTHER" id="PTHR43582:SF2">
    <property type="entry name" value="LINEARMYCIN RESISTANCE ATP-BINDING PROTEIN LNRL"/>
    <property type="match status" value="1"/>
</dbReference>
<proteinExistence type="predicted"/>
<dbReference type="Pfam" id="PF00005">
    <property type="entry name" value="ABC_tran"/>
    <property type="match status" value="1"/>
</dbReference>
<evidence type="ECO:0000313" key="4">
    <source>
        <dbReference type="EMBL" id="ABK98884.1"/>
    </source>
</evidence>
<evidence type="ECO:0000256" key="1">
    <source>
        <dbReference type="ARBA" id="ARBA00022741"/>
    </source>
</evidence>